<evidence type="ECO:0000259" key="2">
    <source>
        <dbReference type="Pfam" id="PF17829"/>
    </source>
</evidence>
<proteinExistence type="predicted"/>
<gene>
    <name evidence="3" type="ORF">VB798_24210</name>
</gene>
<comment type="caution">
    <text evidence="3">The sequence shown here is derived from an EMBL/GenBank/DDBJ whole genome shotgun (WGS) entry which is preliminary data.</text>
</comment>
<evidence type="ECO:0000313" key="3">
    <source>
        <dbReference type="EMBL" id="MEA5429720.1"/>
    </source>
</evidence>
<sequence>MNNLKRLFFIPNYCSKAIIRNILLLIVWLCPYILFAQKTLSIVSKVQIGAFPIVSKATATSILVEESNAEVVGITAEAVSSDIFRITGVKPSIIHDLKTAPQYLIIAGTLGASAVINQLVTSKKIDLSAIQNKWESFKIVTINNPFPNVKQALVIVGSDRRGTAYGLFEISRMAGVSPWTWWADVNPIPRKELFALSGNITVGEPSVKYRGIFINDEDWGLNAWAKRKMDTTIKDIGPNTYSHVFELLLRLRANMIWPAMHDNTKAFWYYKENPKVADKYGIVIGSTHCDMMLRSNTFEWGKNYEQEYSEKPNEYRYDKNKAQIYRYWEDRVKEAKNYETIYTIGMRGVRDGSIVGPTTKEGKIQLLDVIFKDEREIFERNLGGILNVPQIFCPYKEVLDLYRAGLKVPEDATLIWTDDNFGYIRQLSNPEEQKRSGASGVYYHLSYLGGPHDYLWLTTTSPSLISYEMAKAYQFGANRLWVLNVGDIKPSEMETQFFLDMAWDVKKWNPGNAWKYAEYWAGETFGKALAPEIANIKNRYLQLAQNGKPEHLGILQFDDASKQERILAYDALIDQVERLKKKIQPYQKDAFFELIEYPVKGAGLMNRKIFYAEMSRQVATIDKKLAIAYSRKAEDAFKQIKSLTKYYNTGIQQGKWDHIITYFPRNLSVYGMPTVGTPEVLDSTSTIQKVYDRRYLDTTPIKAATKANAATKYATDFQTKHEIVNEQIIAINGLGLGGKSITRYPFNGNSFKETAIDNAPYVEYNLSLKQGTYNLSIKCLPTHAIHAGRSLLLGVTINQEKPTFIDFNHPKEDKKWSANVLRGYTESSISLKIEQAGKTTVRIYLMDTGLALSRLDVEPLENDKP</sequence>
<dbReference type="PANTHER" id="PTHR37842">
    <property type="match status" value="1"/>
</dbReference>
<dbReference type="Pfam" id="PF15979">
    <property type="entry name" value="Glyco_hydro_115"/>
    <property type="match status" value="1"/>
</dbReference>
<dbReference type="GO" id="GO:0016787">
    <property type="term" value="F:hydrolase activity"/>
    <property type="evidence" value="ECO:0007669"/>
    <property type="project" value="UniProtKB-KW"/>
</dbReference>
<dbReference type="Pfam" id="PF17829">
    <property type="entry name" value="GH115_C"/>
    <property type="match status" value="1"/>
</dbReference>
<protein>
    <submittedName>
        <fullName evidence="3">Glycosyl hydrolase 115 family protein</fullName>
    </submittedName>
</protein>
<dbReference type="InterPro" id="IPR041437">
    <property type="entry name" value="GH115_C"/>
</dbReference>
<dbReference type="InterPro" id="IPR031924">
    <property type="entry name" value="GH115"/>
</dbReference>
<reference evidence="3 4" key="1">
    <citation type="submission" date="2023-12" db="EMBL/GenBank/DDBJ databases">
        <title>Novel species of the genus Arcicella isolated from rivers.</title>
        <authorList>
            <person name="Lu H."/>
        </authorList>
    </citation>
    <scope>NUCLEOTIDE SEQUENCE [LARGE SCALE GENOMIC DNA]</scope>
    <source>
        <strain evidence="3 4">DC25W</strain>
    </source>
</reference>
<name>A0ABU5SR31_9BACT</name>
<dbReference type="Proteomes" id="UP001302222">
    <property type="component" value="Unassembled WGS sequence"/>
</dbReference>
<organism evidence="3 4">
    <name type="scientific">Arcicella lustrica</name>
    <dbReference type="NCBI Taxonomy" id="2984196"/>
    <lineage>
        <taxon>Bacteria</taxon>
        <taxon>Pseudomonadati</taxon>
        <taxon>Bacteroidota</taxon>
        <taxon>Cytophagia</taxon>
        <taxon>Cytophagales</taxon>
        <taxon>Flectobacillaceae</taxon>
        <taxon>Arcicella</taxon>
    </lineage>
</organism>
<keyword evidence="1 3" id="KW-0378">Hydrolase</keyword>
<evidence type="ECO:0000256" key="1">
    <source>
        <dbReference type="ARBA" id="ARBA00022801"/>
    </source>
</evidence>
<dbReference type="SUPFAM" id="SSF55545">
    <property type="entry name" value="beta-N-acetylhexosaminidase-like domain"/>
    <property type="match status" value="1"/>
</dbReference>
<dbReference type="Gene3D" id="1.20.58.2150">
    <property type="match status" value="1"/>
</dbReference>
<dbReference type="RefSeq" id="WP_323689824.1">
    <property type="nucleotide sequence ID" value="NZ_JAYGIM010000027.1"/>
</dbReference>
<dbReference type="EMBL" id="JAYGIM010000027">
    <property type="protein sequence ID" value="MEA5429720.1"/>
    <property type="molecule type" value="Genomic_DNA"/>
</dbReference>
<dbReference type="InterPro" id="IPR042301">
    <property type="entry name" value="GH115_sf"/>
</dbReference>
<dbReference type="Gene3D" id="3.30.379.10">
    <property type="entry name" value="Chitobiase/beta-hexosaminidase domain 2-like"/>
    <property type="match status" value="1"/>
</dbReference>
<accession>A0ABU5SR31</accession>
<dbReference type="InterPro" id="IPR029018">
    <property type="entry name" value="Hex-like_dom2"/>
</dbReference>
<feature type="domain" description="Gylcosyl hydrolase 115 C-terminal" evidence="2">
    <location>
        <begin position="714"/>
        <end position="857"/>
    </location>
</feature>
<keyword evidence="4" id="KW-1185">Reference proteome</keyword>
<dbReference type="Gene3D" id="3.20.20.520">
    <property type="entry name" value="Glycosyl hydrolase family 115"/>
    <property type="match status" value="1"/>
</dbReference>
<dbReference type="Gene3D" id="2.60.120.1620">
    <property type="match status" value="1"/>
</dbReference>
<evidence type="ECO:0000313" key="4">
    <source>
        <dbReference type="Proteomes" id="UP001302222"/>
    </source>
</evidence>
<dbReference type="PANTHER" id="PTHR37842:SF2">
    <property type="entry name" value="GYLCOSYL HYDROLASE 115 C-TERMINAL DOMAIN-CONTAINING PROTEIN"/>
    <property type="match status" value="1"/>
</dbReference>